<evidence type="ECO:0000313" key="3">
    <source>
        <dbReference type="Proteomes" id="UP000199659"/>
    </source>
</evidence>
<evidence type="ECO:0000313" key="2">
    <source>
        <dbReference type="EMBL" id="SFR88758.1"/>
    </source>
</evidence>
<feature type="transmembrane region" description="Helical" evidence="1">
    <location>
        <begin position="127"/>
        <end position="149"/>
    </location>
</feature>
<keyword evidence="1" id="KW-0472">Membrane</keyword>
<evidence type="ECO:0000256" key="1">
    <source>
        <dbReference type="SAM" id="Phobius"/>
    </source>
</evidence>
<name>A0A1I6KCJ7_9FIRM</name>
<dbReference type="OrthoDB" id="2599257at2"/>
<dbReference type="RefSeq" id="WP_092560992.1">
    <property type="nucleotide sequence ID" value="NZ_FOYZ01000008.1"/>
</dbReference>
<keyword evidence="1" id="KW-1133">Transmembrane helix</keyword>
<dbReference type="STRING" id="37658.SAMN05661086_02358"/>
<sequence>MSEQVNHIKEYRGYEYKDILVDKDKVGFYLDSYENFGWTVDERFMSRALQTANAKGKIQLKLRRERGLINRVELTRLQRHFEDSIAQMERLERSKTATATMAALTTGLIGTAFMAGSVFAVIHEPPLILLCIMFAIPGFLGWILPNFLYKNLVFKRNEEINPLIQQKRDELYEICGKGHKLLTN</sequence>
<organism evidence="2 3">
    <name type="scientific">Anaeromicropila populeti</name>
    <dbReference type="NCBI Taxonomy" id="37658"/>
    <lineage>
        <taxon>Bacteria</taxon>
        <taxon>Bacillati</taxon>
        <taxon>Bacillota</taxon>
        <taxon>Clostridia</taxon>
        <taxon>Lachnospirales</taxon>
        <taxon>Lachnospiraceae</taxon>
        <taxon>Anaeromicropila</taxon>
    </lineage>
</organism>
<gene>
    <name evidence="2" type="ORF">SAMN05661086_02358</name>
</gene>
<dbReference type="Proteomes" id="UP000199659">
    <property type="component" value="Unassembled WGS sequence"/>
</dbReference>
<dbReference type="AlphaFoldDB" id="A0A1I6KCJ7"/>
<reference evidence="2 3" key="1">
    <citation type="submission" date="2016-10" db="EMBL/GenBank/DDBJ databases">
        <authorList>
            <person name="de Groot N.N."/>
        </authorList>
    </citation>
    <scope>NUCLEOTIDE SEQUENCE [LARGE SCALE GENOMIC DNA]</scope>
    <source>
        <strain evidence="2 3">743A</strain>
    </source>
</reference>
<accession>A0A1I6KCJ7</accession>
<feature type="transmembrane region" description="Helical" evidence="1">
    <location>
        <begin position="97"/>
        <end position="121"/>
    </location>
</feature>
<keyword evidence="3" id="KW-1185">Reference proteome</keyword>
<keyword evidence="1" id="KW-0812">Transmembrane</keyword>
<protein>
    <submittedName>
        <fullName evidence="2">Uncharacterized protein</fullName>
    </submittedName>
</protein>
<proteinExistence type="predicted"/>
<dbReference type="EMBL" id="FOYZ01000008">
    <property type="protein sequence ID" value="SFR88758.1"/>
    <property type="molecule type" value="Genomic_DNA"/>
</dbReference>